<organism evidence="3 4">
    <name type="scientific">Acrasis kona</name>
    <dbReference type="NCBI Taxonomy" id="1008807"/>
    <lineage>
        <taxon>Eukaryota</taxon>
        <taxon>Discoba</taxon>
        <taxon>Heterolobosea</taxon>
        <taxon>Tetramitia</taxon>
        <taxon>Eutetramitia</taxon>
        <taxon>Acrasidae</taxon>
        <taxon>Acrasis</taxon>
    </lineage>
</organism>
<name>A0AAW2ZCR9_9EUKA</name>
<keyword evidence="1" id="KW-1133">Transmembrane helix</keyword>
<comment type="caution">
    <text evidence="3">The sequence shown here is derived from an EMBL/GenBank/DDBJ whole genome shotgun (WGS) entry which is preliminary data.</text>
</comment>
<proteinExistence type="predicted"/>
<evidence type="ECO:0000313" key="4">
    <source>
        <dbReference type="Proteomes" id="UP001431209"/>
    </source>
</evidence>
<protein>
    <submittedName>
        <fullName evidence="3">1 TM domain-containing transmembrane protein</fullName>
    </submittedName>
</protein>
<keyword evidence="1" id="KW-0472">Membrane</keyword>
<evidence type="ECO:0000256" key="1">
    <source>
        <dbReference type="SAM" id="Phobius"/>
    </source>
</evidence>
<feature type="signal peptide" evidence="2">
    <location>
        <begin position="1"/>
        <end position="17"/>
    </location>
</feature>
<sequence length="471" mass="52498">MKTLLAIIALVVYNVICSPTYVNITIGLDVTFPSDSETFYGVVTVPAQNIFRFLASPFKDGRKIYARLNAPATEKNHDWDLSEQYSIAGFRPTLTERTIHVTILETVGHPQLKIGTFGVYQNATEMPYNAQASLASDSLYYMNVPAGDSFVFYAKGVTGWAGIGDAYDWNKKVPTPLDTSVVYIDNSKKGGIMYFSTQKDKTILIQSTNQKPVVKLSESATRRPTLVANTVEDFHFTLEVAESSFSEIRFDTLSESKLVCSSGPHSFTYDRKNPAALLFVPYSDVSVSWECALRLYEGSSVMTALGSSNKIEINKLDHVGNVVVPVAKSTNYIYHYYSFTVPSQKKLYVKVYTDHLKAAITQTVTYYERGSIASTQFDDKSFVGKEGITYDFVVQTLTNADTEYSIITSDQPIVDKDDRWILYVVAGCVGGFVLLIILTIAVVLIIACVIRARKPEEQYGSLSGQQQRYYQ</sequence>
<gene>
    <name evidence="3" type="ORF">AKO1_000354</name>
</gene>
<dbReference type="AlphaFoldDB" id="A0AAW2ZCR9"/>
<feature type="transmembrane region" description="Helical" evidence="1">
    <location>
        <begin position="420"/>
        <end position="450"/>
    </location>
</feature>
<dbReference type="EMBL" id="JAOPGA020001348">
    <property type="protein sequence ID" value="KAL0487541.1"/>
    <property type="molecule type" value="Genomic_DNA"/>
</dbReference>
<reference evidence="3 4" key="1">
    <citation type="submission" date="2024-03" db="EMBL/GenBank/DDBJ databases">
        <title>The Acrasis kona genome and developmental transcriptomes reveal deep origins of eukaryotic multicellular pathways.</title>
        <authorList>
            <person name="Sheikh S."/>
            <person name="Fu C.-J."/>
            <person name="Brown M.W."/>
            <person name="Baldauf S.L."/>
        </authorList>
    </citation>
    <scope>NUCLEOTIDE SEQUENCE [LARGE SCALE GENOMIC DNA]</scope>
    <source>
        <strain evidence="3 4">ATCC MYA-3509</strain>
    </source>
</reference>
<keyword evidence="1 3" id="KW-0812">Transmembrane</keyword>
<feature type="chain" id="PRO_5043957655" evidence="2">
    <location>
        <begin position="18"/>
        <end position="471"/>
    </location>
</feature>
<accession>A0AAW2ZCR9</accession>
<dbReference type="Proteomes" id="UP001431209">
    <property type="component" value="Unassembled WGS sequence"/>
</dbReference>
<evidence type="ECO:0000256" key="2">
    <source>
        <dbReference type="SAM" id="SignalP"/>
    </source>
</evidence>
<keyword evidence="4" id="KW-1185">Reference proteome</keyword>
<evidence type="ECO:0000313" key="3">
    <source>
        <dbReference type="EMBL" id="KAL0487541.1"/>
    </source>
</evidence>
<keyword evidence="2" id="KW-0732">Signal</keyword>